<feature type="binding site" evidence="8">
    <location>
        <position position="144"/>
    </location>
    <ligand>
        <name>[4Fe-4S] cluster</name>
        <dbReference type="ChEBI" id="CHEBI:49883"/>
        <label>2</label>
        <note>4Fe-4S-S-AdoMet</note>
    </ligand>
</feature>
<dbReference type="Gene3D" id="3.80.30.20">
    <property type="entry name" value="tm_1862 like domain"/>
    <property type="match status" value="1"/>
</dbReference>
<dbReference type="Proteomes" id="UP000326331">
    <property type="component" value="Chromosome"/>
</dbReference>
<feature type="binding site" evidence="8">
    <location>
        <position position="14"/>
    </location>
    <ligand>
        <name>[4Fe-4S] cluster</name>
        <dbReference type="ChEBI" id="CHEBI:49883"/>
        <label>1</label>
    </ligand>
</feature>
<reference evidence="12 13" key="1">
    <citation type="submission" date="2019-10" db="EMBL/GenBank/DDBJ databases">
        <title>Thermopilla bonchosmolovskayae gen. nov., sp. nov., a moderately thermophilic Chloroflexi bacterium from a Chukotka hot spring (Arctic, Russia), representing a novel classis Thermopillaia, which include previously uncultivated lineage OLB14.</title>
        <authorList>
            <person name="Kochetkova T.V."/>
            <person name="Zayulina K.S."/>
            <person name="Zhigarkov V.S."/>
            <person name="Minaev N.V."/>
            <person name="Novikov A."/>
            <person name="Toshchakov S.V."/>
            <person name="Elcheninov A.G."/>
            <person name="Kublanov I.V."/>
        </authorList>
    </citation>
    <scope>NUCLEOTIDE SEQUENCE [LARGE SCALE GENOMIC DNA]</scope>
    <source>
        <strain evidence="12 13">3753O</strain>
    </source>
</reference>
<keyword evidence="4 8" id="KW-0949">S-adenosyl-L-methionine</keyword>
<evidence type="ECO:0000256" key="4">
    <source>
        <dbReference type="ARBA" id="ARBA00022691"/>
    </source>
</evidence>
<dbReference type="InterPro" id="IPR020612">
    <property type="entry name" value="Methylthiotransferase_CS"/>
</dbReference>
<keyword evidence="13" id="KW-1185">Reference proteome</keyword>
<dbReference type="PROSITE" id="PS51449">
    <property type="entry name" value="MTTASE_N"/>
    <property type="match status" value="1"/>
</dbReference>
<accession>A0ABX6C085</accession>
<name>A0ABX6C085_9CHLR</name>
<comment type="catalytic activity">
    <reaction evidence="8">
        <text>L-aspartate(89)-[ribosomal protein uS12]-hydrogen + (sulfur carrier)-SH + AH2 + 2 S-adenosyl-L-methionine = 3-methylsulfanyl-L-aspartate(89)-[ribosomal protein uS12]-hydrogen + (sulfur carrier)-H + 5'-deoxyadenosine + L-methionine + A + S-adenosyl-L-homocysteine + 2 H(+)</text>
        <dbReference type="Rhea" id="RHEA:37087"/>
        <dbReference type="Rhea" id="RHEA-COMP:10460"/>
        <dbReference type="Rhea" id="RHEA-COMP:10461"/>
        <dbReference type="Rhea" id="RHEA-COMP:14737"/>
        <dbReference type="Rhea" id="RHEA-COMP:14739"/>
        <dbReference type="ChEBI" id="CHEBI:13193"/>
        <dbReference type="ChEBI" id="CHEBI:15378"/>
        <dbReference type="ChEBI" id="CHEBI:17319"/>
        <dbReference type="ChEBI" id="CHEBI:17499"/>
        <dbReference type="ChEBI" id="CHEBI:29917"/>
        <dbReference type="ChEBI" id="CHEBI:29961"/>
        <dbReference type="ChEBI" id="CHEBI:57844"/>
        <dbReference type="ChEBI" id="CHEBI:57856"/>
        <dbReference type="ChEBI" id="CHEBI:59789"/>
        <dbReference type="ChEBI" id="CHEBI:64428"/>
        <dbReference type="ChEBI" id="CHEBI:73599"/>
        <dbReference type="EC" id="2.8.4.4"/>
    </reaction>
</comment>
<dbReference type="SFLD" id="SFLDG01061">
    <property type="entry name" value="methylthiotransferase"/>
    <property type="match status" value="1"/>
</dbReference>
<dbReference type="Pfam" id="PF04055">
    <property type="entry name" value="Radical_SAM"/>
    <property type="match status" value="1"/>
</dbReference>
<dbReference type="InterPro" id="IPR058240">
    <property type="entry name" value="rSAM_sf"/>
</dbReference>
<dbReference type="PANTHER" id="PTHR43837:SF1">
    <property type="entry name" value="RIBOSOMAL PROTEIN US12 METHYLTHIOTRANSFERASE RIMO"/>
    <property type="match status" value="1"/>
</dbReference>
<dbReference type="InterPro" id="IPR013848">
    <property type="entry name" value="Methylthiotransferase_N"/>
</dbReference>
<keyword evidence="6 8" id="KW-0408">Iron</keyword>
<dbReference type="Gene3D" id="3.40.50.12160">
    <property type="entry name" value="Methylthiotransferase, N-terminal domain"/>
    <property type="match status" value="1"/>
</dbReference>
<evidence type="ECO:0000256" key="3">
    <source>
        <dbReference type="ARBA" id="ARBA00022679"/>
    </source>
</evidence>
<dbReference type="EC" id="2.8.4.4" evidence="8"/>
<keyword evidence="3 8" id="KW-0808">Transferase</keyword>
<dbReference type="InterPro" id="IPR007197">
    <property type="entry name" value="rSAM"/>
</dbReference>
<evidence type="ECO:0000256" key="5">
    <source>
        <dbReference type="ARBA" id="ARBA00022723"/>
    </source>
</evidence>
<feature type="binding site" evidence="8">
    <location>
        <position position="50"/>
    </location>
    <ligand>
        <name>[4Fe-4S] cluster</name>
        <dbReference type="ChEBI" id="CHEBI:49883"/>
        <label>1</label>
    </ligand>
</feature>
<dbReference type="Pfam" id="PF00919">
    <property type="entry name" value="UPF0004"/>
    <property type="match status" value="1"/>
</dbReference>
<dbReference type="PROSITE" id="PS01278">
    <property type="entry name" value="MTTASE_RADICAL"/>
    <property type="match status" value="1"/>
</dbReference>
<dbReference type="SFLD" id="SFLDG01082">
    <property type="entry name" value="B12-binding_domain_containing"/>
    <property type="match status" value="1"/>
</dbReference>
<dbReference type="GO" id="GO:0005840">
    <property type="term" value="C:ribosome"/>
    <property type="evidence" value="ECO:0007669"/>
    <property type="project" value="UniProtKB-KW"/>
</dbReference>
<dbReference type="HAMAP" id="MF_01865">
    <property type="entry name" value="MTTase_RimO"/>
    <property type="match status" value="1"/>
</dbReference>
<dbReference type="RefSeq" id="WP_158066598.1">
    <property type="nucleotide sequence ID" value="NZ_CP042829.1"/>
</dbReference>
<dbReference type="InterPro" id="IPR005840">
    <property type="entry name" value="Ribosomal_uS12_MeSTrfase_RimO"/>
</dbReference>
<dbReference type="SMART" id="SM00729">
    <property type="entry name" value="Elp3"/>
    <property type="match status" value="1"/>
</dbReference>
<protein>
    <recommendedName>
        <fullName evidence="8">Ribosomal protein uS12 methylthiotransferase RimO</fullName>
        <shortName evidence="8">uS12 MTTase</shortName>
        <shortName evidence="8">uS12 methylthiotransferase</shortName>
        <ecNumber evidence="8">2.8.4.4</ecNumber>
    </recommendedName>
    <alternativeName>
        <fullName evidence="8">Ribosomal protein uS12 (aspartate-C(3))-methylthiotransferase</fullName>
    </alternativeName>
    <alternativeName>
        <fullName evidence="8">Ribosome maturation factor RimO</fullName>
    </alternativeName>
</protein>
<gene>
    <name evidence="8 12" type="primary">rimO</name>
    <name evidence="12" type="ORF">Tbon_04985</name>
</gene>
<comment type="similarity">
    <text evidence="8">Belongs to the methylthiotransferase family. RimO subfamily.</text>
</comment>
<proteinExistence type="inferred from homology"/>
<keyword evidence="1 8" id="KW-0004">4Fe-4S</keyword>
<dbReference type="InterPro" id="IPR002792">
    <property type="entry name" value="TRAM_dom"/>
</dbReference>
<comment type="cofactor">
    <cofactor evidence="8">
        <name>[4Fe-4S] cluster</name>
        <dbReference type="ChEBI" id="CHEBI:49883"/>
    </cofactor>
    <text evidence="8">Binds 2 [4Fe-4S] clusters. One cluster is coordinated with 3 cysteines and an exchangeable S-adenosyl-L-methionine.</text>
</comment>
<dbReference type="InterPro" id="IPR023404">
    <property type="entry name" value="rSAM_horseshoe"/>
</dbReference>
<dbReference type="NCBIfam" id="TIGR00089">
    <property type="entry name" value="MiaB/RimO family radical SAM methylthiotransferase"/>
    <property type="match status" value="1"/>
</dbReference>
<evidence type="ECO:0000313" key="13">
    <source>
        <dbReference type="Proteomes" id="UP000326331"/>
    </source>
</evidence>
<dbReference type="Gene3D" id="2.40.50.140">
    <property type="entry name" value="Nucleic acid-binding proteins"/>
    <property type="match status" value="1"/>
</dbReference>
<keyword evidence="5 8" id="KW-0479">Metal-binding</keyword>
<evidence type="ECO:0000256" key="8">
    <source>
        <dbReference type="HAMAP-Rule" id="MF_01865"/>
    </source>
</evidence>
<keyword evidence="12" id="KW-0689">Ribosomal protein</keyword>
<dbReference type="PROSITE" id="PS51918">
    <property type="entry name" value="RADICAL_SAM"/>
    <property type="match status" value="1"/>
</dbReference>
<evidence type="ECO:0000256" key="2">
    <source>
        <dbReference type="ARBA" id="ARBA00022490"/>
    </source>
</evidence>
<keyword evidence="7 8" id="KW-0411">Iron-sulfur</keyword>
<evidence type="ECO:0000256" key="1">
    <source>
        <dbReference type="ARBA" id="ARBA00022485"/>
    </source>
</evidence>
<comment type="subcellular location">
    <subcellularLocation>
        <location evidence="8">Cytoplasm</location>
    </subcellularLocation>
</comment>
<sequence>MAVPRRYHLVTLGCPKNDVDSAHLARLLEGGELVPVADPGEADAIIVNTCGFIEQSQAQSMAAVRELAAAKREGQVLIVAGCMTQLYGRQVKEETPGIDHVFGVGQWHEVARLLQVDVDAIYDIPESNVRVEGPSAYLKISDGCDAPCTFCVIPKIKGGLRSAPAGLLVKEARRLVEAGAKELVLVGQDTTAWGEDLGMPVGSGLPGLLRMLSEAVGPETWLRLMYAYPSRVTPELMATMAELPNVVHYLDVPLQHGSEAVLRRMKRPHNLERVYRFIEELRRVMPDIVLRTSFIAGFPGETEAEFEELLAFARAVEFDHAGCFTYSRQQWTGAYEMEGQVPDEVKAERRARFMEQQQVISARRAARFIGRTLELLVEGEGEDEDGLPVVAGRTYREAPEVDGLVFARGRARPGERVRVAIEDASEYDLFGRVVRERPGRAISP</sequence>
<evidence type="ECO:0000259" key="10">
    <source>
        <dbReference type="PROSITE" id="PS51449"/>
    </source>
</evidence>
<dbReference type="PROSITE" id="PS50926">
    <property type="entry name" value="TRAM"/>
    <property type="match status" value="1"/>
</dbReference>
<evidence type="ECO:0000256" key="6">
    <source>
        <dbReference type="ARBA" id="ARBA00023004"/>
    </source>
</evidence>
<comment type="function">
    <text evidence="8">Catalyzes the methylthiolation of an aspartic acid residue of ribosomal protein uS12.</text>
</comment>
<feature type="binding site" evidence="8">
    <location>
        <position position="151"/>
    </location>
    <ligand>
        <name>[4Fe-4S] cluster</name>
        <dbReference type="ChEBI" id="CHEBI:49883"/>
        <label>2</label>
        <note>4Fe-4S-S-AdoMet</note>
    </ligand>
</feature>
<dbReference type="InterPro" id="IPR006638">
    <property type="entry name" value="Elp3/MiaA/NifB-like_rSAM"/>
</dbReference>
<dbReference type="PANTHER" id="PTHR43837">
    <property type="entry name" value="RIBOSOMAL PROTEIN S12 METHYLTHIOTRANSFERASE RIMO"/>
    <property type="match status" value="1"/>
</dbReference>
<organism evidence="12 13">
    <name type="scientific">Tepidiforma bonchosmolovskayae</name>
    <dbReference type="NCBI Taxonomy" id="2601677"/>
    <lineage>
        <taxon>Bacteria</taxon>
        <taxon>Bacillati</taxon>
        <taxon>Chloroflexota</taxon>
        <taxon>Tepidiformia</taxon>
        <taxon>Tepidiformales</taxon>
        <taxon>Tepidiformaceae</taxon>
        <taxon>Tepidiforma</taxon>
    </lineage>
</organism>
<evidence type="ECO:0000259" key="9">
    <source>
        <dbReference type="PROSITE" id="PS50926"/>
    </source>
</evidence>
<keyword evidence="12" id="KW-0687">Ribonucleoprotein</keyword>
<dbReference type="CDD" id="cd01335">
    <property type="entry name" value="Radical_SAM"/>
    <property type="match status" value="1"/>
</dbReference>
<dbReference type="SFLD" id="SFLDS00029">
    <property type="entry name" value="Radical_SAM"/>
    <property type="match status" value="1"/>
</dbReference>
<evidence type="ECO:0000313" key="12">
    <source>
        <dbReference type="EMBL" id="QFG02672.1"/>
    </source>
</evidence>
<feature type="binding site" evidence="8">
    <location>
        <position position="148"/>
    </location>
    <ligand>
        <name>[4Fe-4S] cluster</name>
        <dbReference type="ChEBI" id="CHEBI:49883"/>
        <label>2</label>
        <note>4Fe-4S-S-AdoMet</note>
    </ligand>
</feature>
<feature type="domain" description="TRAM" evidence="9">
    <location>
        <begin position="366"/>
        <end position="435"/>
    </location>
</feature>
<dbReference type="SUPFAM" id="SSF102114">
    <property type="entry name" value="Radical SAM enzymes"/>
    <property type="match status" value="1"/>
</dbReference>
<dbReference type="GO" id="GO:0103039">
    <property type="term" value="F:protein methylthiotransferase activity"/>
    <property type="evidence" value="ECO:0007669"/>
    <property type="project" value="UniProtKB-EC"/>
</dbReference>
<dbReference type="InterPro" id="IPR038135">
    <property type="entry name" value="Methylthiotransferase_N_sf"/>
</dbReference>
<evidence type="ECO:0000259" key="11">
    <source>
        <dbReference type="PROSITE" id="PS51918"/>
    </source>
</evidence>
<dbReference type="InterPro" id="IPR012340">
    <property type="entry name" value="NA-bd_OB-fold"/>
</dbReference>
<feature type="binding site" evidence="8">
    <location>
        <position position="82"/>
    </location>
    <ligand>
        <name>[4Fe-4S] cluster</name>
        <dbReference type="ChEBI" id="CHEBI:49883"/>
        <label>1</label>
    </ligand>
</feature>
<dbReference type="Pfam" id="PF18693">
    <property type="entry name" value="TRAM_2"/>
    <property type="match status" value="1"/>
</dbReference>
<dbReference type="InterPro" id="IPR005839">
    <property type="entry name" value="Methylthiotransferase"/>
</dbReference>
<dbReference type="NCBIfam" id="TIGR01125">
    <property type="entry name" value="30S ribosomal protein S12 methylthiotransferase RimO"/>
    <property type="match status" value="1"/>
</dbReference>
<dbReference type="EMBL" id="CP042829">
    <property type="protein sequence ID" value="QFG02672.1"/>
    <property type="molecule type" value="Genomic_DNA"/>
</dbReference>
<keyword evidence="2 8" id="KW-0963">Cytoplasm</keyword>
<feature type="domain" description="Radical SAM core" evidence="11">
    <location>
        <begin position="130"/>
        <end position="363"/>
    </location>
</feature>
<evidence type="ECO:0000256" key="7">
    <source>
        <dbReference type="ARBA" id="ARBA00023014"/>
    </source>
</evidence>
<dbReference type="SFLD" id="SFLDF00274">
    <property type="entry name" value="ribosomal_protein_S12_methylth"/>
    <property type="match status" value="1"/>
</dbReference>
<feature type="domain" description="MTTase N-terminal" evidence="10">
    <location>
        <begin position="5"/>
        <end position="119"/>
    </location>
</feature>